<accession>A0AAN5DCN3</accession>
<feature type="compositionally biased region" description="Low complexity" evidence="1">
    <location>
        <begin position="111"/>
        <end position="126"/>
    </location>
</feature>
<dbReference type="CDD" id="cd00201">
    <property type="entry name" value="WW"/>
    <property type="match status" value="1"/>
</dbReference>
<organism evidence="3 4">
    <name type="scientific">Pristionchus mayeri</name>
    <dbReference type="NCBI Taxonomy" id="1317129"/>
    <lineage>
        <taxon>Eukaryota</taxon>
        <taxon>Metazoa</taxon>
        <taxon>Ecdysozoa</taxon>
        <taxon>Nematoda</taxon>
        <taxon>Chromadorea</taxon>
        <taxon>Rhabditida</taxon>
        <taxon>Rhabditina</taxon>
        <taxon>Diplogasteromorpha</taxon>
        <taxon>Diplogasteroidea</taxon>
        <taxon>Neodiplogasteridae</taxon>
        <taxon>Pristionchus</taxon>
    </lineage>
</organism>
<feature type="compositionally biased region" description="Basic and acidic residues" evidence="1">
    <location>
        <begin position="127"/>
        <end position="139"/>
    </location>
</feature>
<dbReference type="SMART" id="SM00456">
    <property type="entry name" value="WW"/>
    <property type="match status" value="1"/>
</dbReference>
<proteinExistence type="predicted"/>
<reference evidence="4" key="1">
    <citation type="submission" date="2022-10" db="EMBL/GenBank/DDBJ databases">
        <title>Genome assembly of Pristionchus species.</title>
        <authorList>
            <person name="Yoshida K."/>
            <person name="Sommer R.J."/>
        </authorList>
    </citation>
    <scope>NUCLEOTIDE SEQUENCE [LARGE SCALE GENOMIC DNA]</scope>
    <source>
        <strain evidence="4">RS5460</strain>
    </source>
</reference>
<gene>
    <name evidence="3" type="ORF">PMAYCL1PPCAC_30440</name>
</gene>
<dbReference type="InterPro" id="IPR001202">
    <property type="entry name" value="WW_dom"/>
</dbReference>
<dbReference type="Pfam" id="PF00397">
    <property type="entry name" value="WW"/>
    <property type="match status" value="1"/>
</dbReference>
<dbReference type="Gene3D" id="2.20.70.10">
    <property type="match status" value="1"/>
</dbReference>
<feature type="compositionally biased region" description="Basic and acidic residues" evidence="1">
    <location>
        <begin position="242"/>
        <end position="272"/>
    </location>
</feature>
<evidence type="ECO:0000313" key="4">
    <source>
        <dbReference type="Proteomes" id="UP001328107"/>
    </source>
</evidence>
<evidence type="ECO:0000256" key="1">
    <source>
        <dbReference type="SAM" id="MobiDB-lite"/>
    </source>
</evidence>
<dbReference type="SUPFAM" id="SSF51045">
    <property type="entry name" value="WW domain"/>
    <property type="match status" value="1"/>
</dbReference>
<dbReference type="PROSITE" id="PS01159">
    <property type="entry name" value="WW_DOMAIN_1"/>
    <property type="match status" value="1"/>
</dbReference>
<dbReference type="EMBL" id="BTRK01000006">
    <property type="protein sequence ID" value="GMR60245.1"/>
    <property type="molecule type" value="Genomic_DNA"/>
</dbReference>
<name>A0AAN5DCN3_9BILA</name>
<protein>
    <recommendedName>
        <fullName evidence="2">WW domain-containing protein</fullName>
    </recommendedName>
</protein>
<feature type="region of interest" description="Disordered" evidence="1">
    <location>
        <begin position="242"/>
        <end position="279"/>
    </location>
</feature>
<dbReference type="Proteomes" id="UP001328107">
    <property type="component" value="Unassembled WGS sequence"/>
</dbReference>
<feature type="domain" description="WW" evidence="2">
    <location>
        <begin position="42"/>
        <end position="69"/>
    </location>
</feature>
<comment type="caution">
    <text evidence="3">The sequence shown here is derived from an EMBL/GenBank/DDBJ whole genome shotgun (WGS) entry which is preliminary data.</text>
</comment>
<dbReference type="InterPro" id="IPR036020">
    <property type="entry name" value="WW_dom_sf"/>
</dbReference>
<sequence>CRIEHRRPFCSESIASPFRPLSMAGVLSAGLTSPRKREYGHWSEVISSAGKVYYYNRVTEQSQWIKPDGWEKAESVIFPVIDRLQQSREESGFGENLQTEISDDDMDVSYGNSPTGLSSSPTSSTEGRSHSSKENRDDEKGIEDEGMEFSIDKYYRAELVASLHDRFEMEKMRDAHALRSSCAFEIEFATQQTQMYRARALARTAMAKALESQGDVTTLSRIQNHLEESRVYFQANFEPEMRRILQGPHEKEKIETDKRSDGNGKVGKREDSGQVSETT</sequence>
<feature type="region of interest" description="Disordered" evidence="1">
    <location>
        <begin position="89"/>
        <end position="143"/>
    </location>
</feature>
<evidence type="ECO:0000259" key="2">
    <source>
        <dbReference type="PROSITE" id="PS50020"/>
    </source>
</evidence>
<keyword evidence="4" id="KW-1185">Reference proteome</keyword>
<dbReference type="AlphaFoldDB" id="A0AAN5DCN3"/>
<feature type="non-terminal residue" evidence="3">
    <location>
        <position position="1"/>
    </location>
</feature>
<dbReference type="PROSITE" id="PS50020">
    <property type="entry name" value="WW_DOMAIN_2"/>
    <property type="match status" value="1"/>
</dbReference>
<evidence type="ECO:0000313" key="3">
    <source>
        <dbReference type="EMBL" id="GMR60245.1"/>
    </source>
</evidence>